<dbReference type="SMART" id="SM00355">
    <property type="entry name" value="ZnF_C2H2"/>
    <property type="match status" value="4"/>
</dbReference>
<keyword evidence="3 6" id="KW-0863">Zinc-finger</keyword>
<dbReference type="PROSITE" id="PS00028">
    <property type="entry name" value="ZINC_FINGER_C2H2_1"/>
    <property type="match status" value="4"/>
</dbReference>
<evidence type="ECO:0000256" key="5">
    <source>
        <dbReference type="ARBA" id="ARBA00023125"/>
    </source>
</evidence>
<evidence type="ECO:0000256" key="4">
    <source>
        <dbReference type="ARBA" id="ARBA00022833"/>
    </source>
</evidence>
<protein>
    <recommendedName>
        <fullName evidence="7">C2H2-type domain-containing protein</fullName>
    </recommendedName>
</protein>
<dbReference type="Pfam" id="PF13465">
    <property type="entry name" value="zf-H2C2_2"/>
    <property type="match status" value="1"/>
</dbReference>
<dbReference type="Proteomes" id="UP000694620">
    <property type="component" value="Chromosome 12"/>
</dbReference>
<evidence type="ECO:0000256" key="3">
    <source>
        <dbReference type="ARBA" id="ARBA00022771"/>
    </source>
</evidence>
<feature type="domain" description="C2H2-type" evidence="7">
    <location>
        <begin position="161"/>
        <end position="191"/>
    </location>
</feature>
<dbReference type="Pfam" id="PF00096">
    <property type="entry name" value="zf-C2H2"/>
    <property type="match status" value="2"/>
</dbReference>
<dbReference type="Ensembl" id="ENSECRT00000021864.1">
    <property type="protein sequence ID" value="ENSECRP00000021400.1"/>
    <property type="gene ID" value="ENSECRG00000014429.1"/>
</dbReference>
<proteinExistence type="predicted"/>
<keyword evidence="2" id="KW-0677">Repeat</keyword>
<evidence type="ECO:0000256" key="1">
    <source>
        <dbReference type="ARBA" id="ARBA00022723"/>
    </source>
</evidence>
<keyword evidence="9" id="KW-1185">Reference proteome</keyword>
<dbReference type="AlphaFoldDB" id="A0A8C4SQZ3"/>
<reference evidence="8" key="2">
    <citation type="submission" date="2025-08" db="UniProtKB">
        <authorList>
            <consortium name="Ensembl"/>
        </authorList>
    </citation>
    <scope>IDENTIFICATION</scope>
</reference>
<dbReference type="PANTHER" id="PTHR23235">
    <property type="entry name" value="KRUEPPEL-LIKE TRANSCRIPTION FACTOR"/>
    <property type="match status" value="1"/>
</dbReference>
<accession>A0A8C4SQZ3</accession>
<dbReference type="InterPro" id="IPR013087">
    <property type="entry name" value="Znf_C2H2_type"/>
</dbReference>
<dbReference type="GeneTree" id="ENSGT01150000286939"/>
<dbReference type="FunFam" id="3.30.160.60:FF:002343">
    <property type="entry name" value="Zinc finger protein 33A"/>
    <property type="match status" value="3"/>
</dbReference>
<evidence type="ECO:0000256" key="2">
    <source>
        <dbReference type="ARBA" id="ARBA00022737"/>
    </source>
</evidence>
<keyword evidence="4" id="KW-0862">Zinc</keyword>
<feature type="domain" description="C2H2-type" evidence="7">
    <location>
        <begin position="246"/>
        <end position="273"/>
    </location>
</feature>
<dbReference type="GO" id="GO:0003677">
    <property type="term" value="F:DNA binding"/>
    <property type="evidence" value="ECO:0007669"/>
    <property type="project" value="UniProtKB-KW"/>
</dbReference>
<reference evidence="8" key="3">
    <citation type="submission" date="2025-09" db="UniProtKB">
        <authorList>
            <consortium name="Ensembl"/>
        </authorList>
    </citation>
    <scope>IDENTIFICATION</scope>
</reference>
<evidence type="ECO:0000313" key="8">
    <source>
        <dbReference type="Ensembl" id="ENSECRP00000021400.1"/>
    </source>
</evidence>
<organism evidence="8 9">
    <name type="scientific">Erpetoichthys calabaricus</name>
    <name type="common">Rope fish</name>
    <name type="synonym">Calamoichthys calabaricus</name>
    <dbReference type="NCBI Taxonomy" id="27687"/>
    <lineage>
        <taxon>Eukaryota</taxon>
        <taxon>Metazoa</taxon>
        <taxon>Chordata</taxon>
        <taxon>Craniata</taxon>
        <taxon>Vertebrata</taxon>
        <taxon>Euteleostomi</taxon>
        <taxon>Actinopterygii</taxon>
        <taxon>Polypteriformes</taxon>
        <taxon>Polypteridae</taxon>
        <taxon>Erpetoichthys</taxon>
    </lineage>
</organism>
<dbReference type="Gene3D" id="3.30.160.60">
    <property type="entry name" value="Classic Zinc Finger"/>
    <property type="match status" value="6"/>
</dbReference>
<dbReference type="InterPro" id="IPR036236">
    <property type="entry name" value="Znf_C2H2_sf"/>
</dbReference>
<keyword evidence="1" id="KW-0479">Metal-binding</keyword>
<feature type="domain" description="C2H2-type" evidence="7">
    <location>
        <begin position="340"/>
        <end position="367"/>
    </location>
</feature>
<evidence type="ECO:0000256" key="6">
    <source>
        <dbReference type="PROSITE-ProRule" id="PRU00042"/>
    </source>
</evidence>
<sequence>MNSVSLHLPTGAPELSFQIPDGKAHCGLCLLNVEQVTVKEAAGADSVKIKGLTIGQRSDHWRDTQVDQGVSSVQVKDQGFLTNKELISAKEELSEVNISSVSQSEMLPEQSLQKNVFILHKVEENHLGLKEIDGINTHNESSEILCELHHFQRIHTDDKEHHCNKSVECGKRFIQGNNLVCHQRIYQREKLSPCPESKKTFILSENLKHRQIIHREENPTGYTECVKSFITSLKCHQIFHRGEKPYQCADCGKAFSHGWVLKRHQRIHTGEKPYQCPVCRRAFNLADNLKRHQRIHIGEWPYRCSECGYLFTLADHLKRHKNIHMREKCHQKTHKGEQPYQCDECWKRFSLLKSLKLHQAIHVGDKLSAQRAPGRHQEVHTEQIAC</sequence>
<reference evidence="8" key="1">
    <citation type="submission" date="2021-06" db="EMBL/GenBank/DDBJ databases">
        <authorList>
            <consortium name="Wellcome Sanger Institute Data Sharing"/>
        </authorList>
    </citation>
    <scope>NUCLEOTIDE SEQUENCE [LARGE SCALE GENOMIC DNA]</scope>
</reference>
<feature type="domain" description="C2H2-type" evidence="7">
    <location>
        <begin position="302"/>
        <end position="329"/>
    </location>
</feature>
<evidence type="ECO:0000259" key="7">
    <source>
        <dbReference type="PROSITE" id="PS50157"/>
    </source>
</evidence>
<dbReference type="PANTHER" id="PTHR23235:SF120">
    <property type="entry name" value="KRUPPEL-LIKE FACTOR 15"/>
    <property type="match status" value="1"/>
</dbReference>
<keyword evidence="5" id="KW-0238">DNA-binding</keyword>
<dbReference type="FunFam" id="3.30.160.60:FF:000176">
    <property type="entry name" value="zinc finger protein 70"/>
    <property type="match status" value="1"/>
</dbReference>
<evidence type="ECO:0000313" key="9">
    <source>
        <dbReference type="Proteomes" id="UP000694620"/>
    </source>
</evidence>
<dbReference type="PROSITE" id="PS50157">
    <property type="entry name" value="ZINC_FINGER_C2H2_2"/>
    <property type="match status" value="5"/>
</dbReference>
<name>A0A8C4SQZ3_ERPCA</name>
<dbReference type="GO" id="GO:0008270">
    <property type="term" value="F:zinc ion binding"/>
    <property type="evidence" value="ECO:0007669"/>
    <property type="project" value="UniProtKB-KW"/>
</dbReference>
<dbReference type="SUPFAM" id="SSF57667">
    <property type="entry name" value="beta-beta-alpha zinc fingers"/>
    <property type="match status" value="4"/>
</dbReference>
<feature type="domain" description="C2H2-type" evidence="7">
    <location>
        <begin position="274"/>
        <end position="301"/>
    </location>
</feature>